<accession>A0A832I426</accession>
<evidence type="ECO:0000259" key="1">
    <source>
        <dbReference type="Pfam" id="PF12146"/>
    </source>
</evidence>
<gene>
    <name evidence="2" type="ORF">ENR23_08130</name>
</gene>
<dbReference type="AlphaFoldDB" id="A0A832I426"/>
<dbReference type="Pfam" id="PF12146">
    <property type="entry name" value="Hydrolase_4"/>
    <property type="match status" value="1"/>
</dbReference>
<evidence type="ECO:0000313" key="2">
    <source>
        <dbReference type="EMBL" id="HGZ43376.1"/>
    </source>
</evidence>
<dbReference type="InterPro" id="IPR029058">
    <property type="entry name" value="AB_hydrolase_fold"/>
</dbReference>
<name>A0A832I426_UNCEI</name>
<dbReference type="InterPro" id="IPR022742">
    <property type="entry name" value="Hydrolase_4"/>
</dbReference>
<comment type="caution">
    <text evidence="2">The sequence shown here is derived from an EMBL/GenBank/DDBJ whole genome shotgun (WGS) entry which is preliminary data.</text>
</comment>
<organism evidence="2">
    <name type="scientific">Eiseniibacteriota bacterium</name>
    <dbReference type="NCBI Taxonomy" id="2212470"/>
    <lineage>
        <taxon>Bacteria</taxon>
        <taxon>Candidatus Eiseniibacteriota</taxon>
    </lineage>
</organism>
<protein>
    <recommendedName>
        <fullName evidence="1">Serine aminopeptidase S33 domain-containing protein</fullName>
    </recommendedName>
</protein>
<proteinExistence type="predicted"/>
<dbReference type="EMBL" id="DSQF01000017">
    <property type="protein sequence ID" value="HGZ43376.1"/>
    <property type="molecule type" value="Genomic_DNA"/>
</dbReference>
<reference evidence="2" key="1">
    <citation type="journal article" date="2020" name="mSystems">
        <title>Genome- and Community-Level Interaction Insights into Carbon Utilization and Element Cycling Functions of Hydrothermarchaeota in Hydrothermal Sediment.</title>
        <authorList>
            <person name="Zhou Z."/>
            <person name="Liu Y."/>
            <person name="Xu W."/>
            <person name="Pan J."/>
            <person name="Luo Z.H."/>
            <person name="Li M."/>
        </authorList>
    </citation>
    <scope>NUCLEOTIDE SEQUENCE [LARGE SCALE GENOMIC DNA]</scope>
    <source>
        <strain evidence="2">SpSt-381</strain>
    </source>
</reference>
<dbReference type="Gene3D" id="3.40.50.1820">
    <property type="entry name" value="alpha/beta hydrolase"/>
    <property type="match status" value="1"/>
</dbReference>
<dbReference type="SUPFAM" id="SSF53474">
    <property type="entry name" value="alpha/beta-Hydrolases"/>
    <property type="match status" value="1"/>
</dbReference>
<feature type="domain" description="Serine aminopeptidase S33" evidence="1">
    <location>
        <begin position="61"/>
        <end position="160"/>
    </location>
</feature>
<sequence>MDWRETPAELERARAEEPSVFESADGRLFGLFTPPAPAAEPSPGCLVFFTRPRCHRNRMWVEAARRFAARGWAAFRFDYHGCGDSEGERAPLDPNRPYRADAVAALRHLRRRHGQRAFVLVGSCFDARTALSAFVDEAAALRGLVFMAAPVMELDTMSKASADHKDWRHIARALRNPANWAGLGRRERWRHMSGVLWRVARRSAGARAGEGLGLAPSFVEHFDALARSSARALFLYGRDDQEYASFRVAEERLLPALPPAVRARLEVEVWPGALHGFLDLARQRATLDRIADWLEGLTAGGGRSAAAGGAARHP</sequence>